<dbReference type="GO" id="GO:0004568">
    <property type="term" value="F:chitinase activity"/>
    <property type="evidence" value="ECO:0007669"/>
    <property type="project" value="InterPro"/>
</dbReference>
<accession>A0AAI8KCU6</accession>
<dbReference type="PANTHER" id="PTHR34408">
    <property type="entry name" value="FAMILY PROTEIN, PUTATIVE-RELATED"/>
    <property type="match status" value="1"/>
</dbReference>
<dbReference type="InterPro" id="IPR052354">
    <property type="entry name" value="Cell_Wall_Dynamics_Protein"/>
</dbReference>
<dbReference type="GO" id="GO:0006032">
    <property type="term" value="P:chitin catabolic process"/>
    <property type="evidence" value="ECO:0007669"/>
    <property type="project" value="InterPro"/>
</dbReference>
<keyword evidence="2" id="KW-0378">Hydrolase</keyword>
<dbReference type="GO" id="GO:0016998">
    <property type="term" value="P:cell wall macromolecule catabolic process"/>
    <property type="evidence" value="ECO:0007669"/>
    <property type="project" value="InterPro"/>
</dbReference>
<dbReference type="RefSeq" id="WP_116888795.1">
    <property type="nucleotide sequence ID" value="NZ_CP031641.1"/>
</dbReference>
<dbReference type="InterPro" id="IPR023346">
    <property type="entry name" value="Lysozyme-like_dom_sf"/>
</dbReference>
<evidence type="ECO:0000259" key="1">
    <source>
        <dbReference type="Pfam" id="PF00182"/>
    </source>
</evidence>
<dbReference type="Proteomes" id="UP000258127">
    <property type="component" value="Chromosome"/>
</dbReference>
<evidence type="ECO:0000313" key="3">
    <source>
        <dbReference type="Proteomes" id="UP000258127"/>
    </source>
</evidence>
<dbReference type="AlphaFoldDB" id="A0AAI8KCU6"/>
<evidence type="ECO:0000313" key="2">
    <source>
        <dbReference type="EMBL" id="AXO89441.1"/>
    </source>
</evidence>
<dbReference type="Gene3D" id="1.10.530.10">
    <property type="match status" value="1"/>
</dbReference>
<reference evidence="2 3" key="1">
    <citation type="submission" date="2018-08" db="EMBL/GenBank/DDBJ databases">
        <authorList>
            <person name="Lee Y."/>
            <person name="Kakembo D."/>
        </authorList>
    </citation>
    <scope>NUCLEOTIDE SEQUENCE [LARGE SCALE GENOMIC DNA]</scope>
    <source>
        <strain evidence="2 3">JBCS1880</strain>
    </source>
</reference>
<protein>
    <submittedName>
        <fullName evidence="2">Glycoside hydrolase family 19 protein</fullName>
    </submittedName>
</protein>
<dbReference type="Pfam" id="PF00182">
    <property type="entry name" value="Glyco_hydro_19"/>
    <property type="match status" value="1"/>
</dbReference>
<sequence>MLTETQLTQIFPLAGQRAGLFIDPLNAAMAHWQIDHPKRMAAFLAQIGHESGQLRYVRELGSDAYLARYDTGALAQRLGNTPQADGDGQLYRGRGLIQVTGRNNYQACSRALFGDERLLAQPQLLEQPRWACESAAWFWQSRGLNALADQGEFNRITRHINGGLNGLDERLKLWARAREVLC</sequence>
<feature type="domain" description="Glycoside hydrolase family 19 catalytic" evidence="1">
    <location>
        <begin position="37"/>
        <end position="141"/>
    </location>
</feature>
<dbReference type="PANTHER" id="PTHR34408:SF1">
    <property type="entry name" value="GLYCOSYL HYDROLASE FAMILY 19 DOMAIN-CONTAINING PROTEIN HI_1415"/>
    <property type="match status" value="1"/>
</dbReference>
<proteinExistence type="predicted"/>
<gene>
    <name evidence="2" type="ORF">DZC75_16050</name>
</gene>
<dbReference type="EMBL" id="CP031641">
    <property type="protein sequence ID" value="AXO89441.1"/>
    <property type="molecule type" value="Genomic_DNA"/>
</dbReference>
<dbReference type="SUPFAM" id="SSF53955">
    <property type="entry name" value="Lysozyme-like"/>
    <property type="match status" value="1"/>
</dbReference>
<organism evidence="2 3">
    <name type="scientific">Pseudomonas parafulva</name>
    <dbReference type="NCBI Taxonomy" id="157782"/>
    <lineage>
        <taxon>Bacteria</taxon>
        <taxon>Pseudomonadati</taxon>
        <taxon>Pseudomonadota</taxon>
        <taxon>Gammaproteobacteria</taxon>
        <taxon>Pseudomonadales</taxon>
        <taxon>Pseudomonadaceae</taxon>
        <taxon>Pseudomonas</taxon>
    </lineage>
</organism>
<dbReference type="InterPro" id="IPR000726">
    <property type="entry name" value="Glyco_hydro_19_cat"/>
</dbReference>
<keyword evidence="3" id="KW-1185">Reference proteome</keyword>
<dbReference type="CDD" id="cd00325">
    <property type="entry name" value="chitinase_GH19"/>
    <property type="match status" value="1"/>
</dbReference>
<name>A0AAI8KCU6_9PSED</name>